<sequence>MIISTAEAARLQHLLEDERFGDGSIEVIKRFDTIDDIKHVLFNREPYLLVDRAVVFRQNVDGQTKDRIVSQLTVTEQHCAGHYPGYPMLPFALMGEIIGQAGAILLTTSYQKEIGDAVPLAVKATNLKSGNSGPTFPGDVLTIVAEVIRMRGGFAVLTATMIVREETVVTLDEVSFYAVKLPLKRMENGDVHRVLQEQTT</sequence>
<dbReference type="PANTHER" id="PTHR30272">
    <property type="entry name" value="3-HYDROXYACYL-[ACYL-CARRIER-PROTEIN] DEHYDRATASE"/>
    <property type="match status" value="1"/>
</dbReference>
<evidence type="ECO:0000313" key="3">
    <source>
        <dbReference type="Proteomes" id="UP000178240"/>
    </source>
</evidence>
<dbReference type="InterPro" id="IPR029069">
    <property type="entry name" value="HotDog_dom_sf"/>
</dbReference>
<proteinExistence type="predicted"/>
<evidence type="ECO:0000256" key="1">
    <source>
        <dbReference type="ARBA" id="ARBA00023239"/>
    </source>
</evidence>
<dbReference type="STRING" id="1797535.A2744_01510"/>
<gene>
    <name evidence="2" type="ORF">A2744_01510</name>
</gene>
<keyword evidence="1" id="KW-0456">Lyase</keyword>
<dbReference type="GO" id="GO:0016829">
    <property type="term" value="F:lyase activity"/>
    <property type="evidence" value="ECO:0007669"/>
    <property type="project" value="UniProtKB-KW"/>
</dbReference>
<organism evidence="2 3">
    <name type="scientific">Candidatus Buchananbacteria bacterium RIFCSPHIGHO2_01_FULL_44_11</name>
    <dbReference type="NCBI Taxonomy" id="1797535"/>
    <lineage>
        <taxon>Bacteria</taxon>
        <taxon>Candidatus Buchananiibacteriota</taxon>
    </lineage>
</organism>
<evidence type="ECO:0000313" key="2">
    <source>
        <dbReference type="EMBL" id="OGY44963.1"/>
    </source>
</evidence>
<dbReference type="Pfam" id="PF07977">
    <property type="entry name" value="FabA"/>
    <property type="match status" value="1"/>
</dbReference>
<dbReference type="Gene3D" id="3.10.129.10">
    <property type="entry name" value="Hotdog Thioesterase"/>
    <property type="match status" value="1"/>
</dbReference>
<comment type="caution">
    <text evidence="2">The sequence shown here is derived from an EMBL/GenBank/DDBJ whole genome shotgun (WGS) entry which is preliminary data.</text>
</comment>
<dbReference type="PANTHER" id="PTHR30272:SF1">
    <property type="entry name" value="3-HYDROXYACYL-[ACYL-CARRIER-PROTEIN] DEHYDRATASE"/>
    <property type="match status" value="1"/>
</dbReference>
<dbReference type="Proteomes" id="UP000178240">
    <property type="component" value="Unassembled WGS sequence"/>
</dbReference>
<accession>A0A1G1XXW4</accession>
<dbReference type="InterPro" id="IPR013114">
    <property type="entry name" value="FabA_FabZ"/>
</dbReference>
<evidence type="ECO:0008006" key="4">
    <source>
        <dbReference type="Google" id="ProtNLM"/>
    </source>
</evidence>
<dbReference type="EMBL" id="MHIE01000030">
    <property type="protein sequence ID" value="OGY44963.1"/>
    <property type="molecule type" value="Genomic_DNA"/>
</dbReference>
<dbReference type="SUPFAM" id="SSF54637">
    <property type="entry name" value="Thioesterase/thiol ester dehydrase-isomerase"/>
    <property type="match status" value="1"/>
</dbReference>
<reference evidence="2 3" key="1">
    <citation type="journal article" date="2016" name="Nat. Commun.">
        <title>Thousands of microbial genomes shed light on interconnected biogeochemical processes in an aquifer system.</title>
        <authorList>
            <person name="Anantharaman K."/>
            <person name="Brown C.T."/>
            <person name="Hug L.A."/>
            <person name="Sharon I."/>
            <person name="Castelle C.J."/>
            <person name="Probst A.J."/>
            <person name="Thomas B.C."/>
            <person name="Singh A."/>
            <person name="Wilkins M.J."/>
            <person name="Karaoz U."/>
            <person name="Brodie E.L."/>
            <person name="Williams K.H."/>
            <person name="Hubbard S.S."/>
            <person name="Banfield J.F."/>
        </authorList>
    </citation>
    <scope>NUCLEOTIDE SEQUENCE [LARGE SCALE GENOMIC DNA]</scope>
</reference>
<name>A0A1G1XXW4_9BACT</name>
<dbReference type="AlphaFoldDB" id="A0A1G1XXW4"/>
<protein>
    <recommendedName>
        <fullName evidence="4">Beta-hydroxyacyl-ACP dehydratase</fullName>
    </recommendedName>
</protein>